<dbReference type="GO" id="GO:0008881">
    <property type="term" value="F:glutamate racemase activity"/>
    <property type="evidence" value="ECO:0007669"/>
    <property type="project" value="UniProtKB-UniRule"/>
</dbReference>
<feature type="binding site" evidence="7">
    <location>
        <begin position="10"/>
        <end position="11"/>
    </location>
    <ligand>
        <name>substrate</name>
    </ligand>
</feature>
<dbReference type="GO" id="GO:0008360">
    <property type="term" value="P:regulation of cell shape"/>
    <property type="evidence" value="ECO:0007669"/>
    <property type="project" value="UniProtKB-KW"/>
</dbReference>
<sequence>MDNRPIGLLDSGVGGLTVVKKFIAQMPNEATVFIGDNAHIPYGDKTKDEITELTRQSVEFLLSKNVKLIIFACNTATKVALDSIQNETNTKLIGVIKSGSIAAIRATKNKHIAVVGTQMTASLHAYKKEITALDPAIEVTELAAPKLVPLIENNATPADILPVLTETLEPLQKKSFDTLILGCTHYPIIQKQFAQCLPNNVQLINPADEIARYTEELLQTKGATCERPNLGKHEYFTTGDVKKVNKLGAQILADPNFNAIQV</sequence>
<dbReference type="GO" id="GO:0009252">
    <property type="term" value="P:peptidoglycan biosynthetic process"/>
    <property type="evidence" value="ECO:0007669"/>
    <property type="project" value="UniProtKB-UniRule"/>
</dbReference>
<dbReference type="SUPFAM" id="SSF53681">
    <property type="entry name" value="Aspartate/glutamate racemase"/>
    <property type="match status" value="2"/>
</dbReference>
<evidence type="ECO:0000256" key="5">
    <source>
        <dbReference type="ARBA" id="ARBA00023235"/>
    </source>
</evidence>
<dbReference type="PROSITE" id="PS00924">
    <property type="entry name" value="ASP_GLU_RACEMASE_2"/>
    <property type="match status" value="1"/>
</dbReference>
<evidence type="ECO:0000256" key="6">
    <source>
        <dbReference type="ARBA" id="ARBA00023316"/>
    </source>
</evidence>
<dbReference type="PANTHER" id="PTHR21198">
    <property type="entry name" value="GLUTAMATE RACEMASE"/>
    <property type="match status" value="1"/>
</dbReference>
<evidence type="ECO:0000313" key="8">
    <source>
        <dbReference type="EMBL" id="KJY62072.1"/>
    </source>
</evidence>
<dbReference type="STRING" id="303541.JF72_02800"/>
<dbReference type="RefSeq" id="WP_046306142.1">
    <property type="nucleotide sequence ID" value="NZ_KQ033999.1"/>
</dbReference>
<feature type="active site" description="Proton donor/acceptor" evidence="7">
    <location>
        <position position="183"/>
    </location>
</feature>
<dbReference type="Proteomes" id="UP000033682">
    <property type="component" value="Unassembled WGS sequence"/>
</dbReference>
<dbReference type="FunFam" id="3.40.50.1860:FF:000001">
    <property type="entry name" value="Glutamate racemase"/>
    <property type="match status" value="1"/>
</dbReference>
<dbReference type="HAMAP" id="MF_00258">
    <property type="entry name" value="Glu_racemase"/>
    <property type="match status" value="1"/>
</dbReference>
<organism evidence="8 9">
    <name type="scientific">Lactobacillus apis</name>
    <dbReference type="NCBI Taxonomy" id="303541"/>
    <lineage>
        <taxon>Bacteria</taxon>
        <taxon>Bacillati</taxon>
        <taxon>Bacillota</taxon>
        <taxon>Bacilli</taxon>
        <taxon>Lactobacillales</taxon>
        <taxon>Lactobacillaceae</taxon>
        <taxon>Lactobacillus</taxon>
    </lineage>
</organism>
<feature type="binding site" evidence="7">
    <location>
        <begin position="42"/>
        <end position="43"/>
    </location>
    <ligand>
        <name>substrate</name>
    </ligand>
</feature>
<dbReference type="GO" id="GO:0071555">
    <property type="term" value="P:cell wall organization"/>
    <property type="evidence" value="ECO:0007669"/>
    <property type="project" value="UniProtKB-KW"/>
</dbReference>
<keyword evidence="4 7" id="KW-0573">Peptidoglycan synthesis</keyword>
<keyword evidence="9" id="KW-1185">Reference proteome</keyword>
<dbReference type="UniPathway" id="UPA00219"/>
<keyword evidence="3 7" id="KW-0133">Cell shape</keyword>
<evidence type="ECO:0000256" key="2">
    <source>
        <dbReference type="ARBA" id="ARBA00013090"/>
    </source>
</evidence>
<accession>A0A0F4LTH8</accession>
<dbReference type="Gene3D" id="3.40.50.1860">
    <property type="match status" value="2"/>
</dbReference>
<dbReference type="AlphaFoldDB" id="A0A0F4LTH8"/>
<dbReference type="InterPro" id="IPR033134">
    <property type="entry name" value="Asp/Glu_racemase_AS_2"/>
</dbReference>
<keyword evidence="5 7" id="KW-0413">Isomerase</keyword>
<dbReference type="EMBL" id="JXLG01000004">
    <property type="protein sequence ID" value="KJY62072.1"/>
    <property type="molecule type" value="Genomic_DNA"/>
</dbReference>
<dbReference type="Pfam" id="PF01177">
    <property type="entry name" value="Asp_Glu_race"/>
    <property type="match status" value="1"/>
</dbReference>
<evidence type="ECO:0000256" key="1">
    <source>
        <dbReference type="ARBA" id="ARBA00001602"/>
    </source>
</evidence>
<dbReference type="InterPro" id="IPR015942">
    <property type="entry name" value="Asp/Glu/hydantoin_racemase"/>
</dbReference>
<feature type="binding site" evidence="7">
    <location>
        <begin position="74"/>
        <end position="75"/>
    </location>
    <ligand>
        <name>substrate</name>
    </ligand>
</feature>
<evidence type="ECO:0000256" key="4">
    <source>
        <dbReference type="ARBA" id="ARBA00022984"/>
    </source>
</evidence>
<comment type="pathway">
    <text evidence="7">Cell wall biogenesis; peptidoglycan biosynthesis.</text>
</comment>
<dbReference type="InterPro" id="IPR001920">
    <property type="entry name" value="Asp/Glu_race"/>
</dbReference>
<feature type="binding site" evidence="7">
    <location>
        <begin position="184"/>
        <end position="185"/>
    </location>
    <ligand>
        <name>substrate</name>
    </ligand>
</feature>
<comment type="catalytic activity">
    <reaction evidence="1 7">
        <text>L-glutamate = D-glutamate</text>
        <dbReference type="Rhea" id="RHEA:12813"/>
        <dbReference type="ChEBI" id="CHEBI:29985"/>
        <dbReference type="ChEBI" id="CHEBI:29986"/>
        <dbReference type="EC" id="5.1.1.3"/>
    </reaction>
</comment>
<evidence type="ECO:0000313" key="9">
    <source>
        <dbReference type="Proteomes" id="UP000033682"/>
    </source>
</evidence>
<dbReference type="PANTHER" id="PTHR21198:SF2">
    <property type="entry name" value="GLUTAMATE RACEMASE"/>
    <property type="match status" value="1"/>
</dbReference>
<dbReference type="EC" id="5.1.1.3" evidence="2 7"/>
<comment type="caution">
    <text evidence="8">The sequence shown here is derived from an EMBL/GenBank/DDBJ whole genome shotgun (WGS) entry which is preliminary data.</text>
</comment>
<feature type="active site" description="Proton donor/acceptor" evidence="7">
    <location>
        <position position="73"/>
    </location>
</feature>
<comment type="similarity">
    <text evidence="7">Belongs to the aspartate/glutamate racemases family.</text>
</comment>
<reference evidence="8 9" key="1">
    <citation type="submission" date="2015-01" db="EMBL/GenBank/DDBJ databases">
        <title>Comparative genomics of the lactic acid bacteria isolated from the honey bee gut.</title>
        <authorList>
            <person name="Ellegaard K.M."/>
            <person name="Tamarit D."/>
            <person name="Javelind E."/>
            <person name="Olofsson T."/>
            <person name="Andersson S.G."/>
            <person name="Vasquez A."/>
        </authorList>
    </citation>
    <scope>NUCLEOTIDE SEQUENCE [LARGE SCALE GENOMIC DNA]</scope>
    <source>
        <strain evidence="8 9">Hma11</strain>
    </source>
</reference>
<comment type="function">
    <text evidence="7">Provides the (R)-glutamate required for cell wall biosynthesis.</text>
</comment>
<keyword evidence="6 7" id="KW-0961">Cell wall biogenesis/degradation</keyword>
<name>A0A0F4LTH8_9LACO</name>
<dbReference type="NCBIfam" id="TIGR00067">
    <property type="entry name" value="glut_race"/>
    <property type="match status" value="1"/>
</dbReference>
<dbReference type="InterPro" id="IPR004391">
    <property type="entry name" value="Glu_race"/>
</dbReference>
<gene>
    <name evidence="7 8" type="primary">murI</name>
    <name evidence="8" type="ORF">JF72_02800</name>
</gene>
<dbReference type="HOGENOM" id="CLU_052344_0_2_9"/>
<dbReference type="PATRIC" id="fig|303541.3.peg.426"/>
<protein>
    <recommendedName>
        <fullName evidence="2 7">Glutamate racemase</fullName>
        <ecNumber evidence="2 7">5.1.1.3</ecNumber>
    </recommendedName>
</protein>
<proteinExistence type="inferred from homology"/>
<evidence type="ECO:0000256" key="3">
    <source>
        <dbReference type="ARBA" id="ARBA00022960"/>
    </source>
</evidence>
<evidence type="ECO:0000256" key="7">
    <source>
        <dbReference type="HAMAP-Rule" id="MF_00258"/>
    </source>
</evidence>